<dbReference type="PROSITE" id="PS00678">
    <property type="entry name" value="WD_REPEATS_1"/>
    <property type="match status" value="1"/>
</dbReference>
<comment type="similarity">
    <text evidence="2">Belongs to the WD repeat striatin family.</text>
</comment>
<dbReference type="PANTHER" id="PTHR15653:SF0">
    <property type="entry name" value="CONNECTOR OF KINASE TO AP-1, ISOFORM E"/>
    <property type="match status" value="1"/>
</dbReference>
<dbReference type="PANTHER" id="PTHR15653">
    <property type="entry name" value="STRIATIN"/>
    <property type="match status" value="1"/>
</dbReference>
<dbReference type="Pfam" id="PF00400">
    <property type="entry name" value="WD40"/>
    <property type="match status" value="4"/>
</dbReference>
<feature type="transmembrane region" description="Helical" evidence="10">
    <location>
        <begin position="191"/>
        <end position="212"/>
    </location>
</feature>
<keyword evidence="10" id="KW-0472">Membrane</keyword>
<dbReference type="SUPFAM" id="SSF103473">
    <property type="entry name" value="MFS general substrate transporter"/>
    <property type="match status" value="1"/>
</dbReference>
<evidence type="ECO:0000256" key="10">
    <source>
        <dbReference type="SAM" id="Phobius"/>
    </source>
</evidence>
<dbReference type="GeneID" id="77805046"/>
<feature type="transmembrane region" description="Helical" evidence="10">
    <location>
        <begin position="98"/>
        <end position="117"/>
    </location>
</feature>
<feature type="compositionally biased region" description="Polar residues" evidence="9">
    <location>
        <begin position="806"/>
        <end position="815"/>
    </location>
</feature>
<feature type="compositionally biased region" description="Polar residues" evidence="9">
    <location>
        <begin position="909"/>
        <end position="930"/>
    </location>
</feature>
<feature type="compositionally biased region" description="Polar residues" evidence="9">
    <location>
        <begin position="822"/>
        <end position="832"/>
    </location>
</feature>
<dbReference type="CDD" id="cd00200">
    <property type="entry name" value="WD40"/>
    <property type="match status" value="1"/>
</dbReference>
<feature type="repeat" description="WD" evidence="7">
    <location>
        <begin position="1104"/>
        <end position="1145"/>
    </location>
</feature>
<dbReference type="Pfam" id="PF07690">
    <property type="entry name" value="MFS_1"/>
    <property type="match status" value="1"/>
</dbReference>
<dbReference type="SUPFAM" id="SSF50978">
    <property type="entry name" value="WD40 repeat-like"/>
    <property type="match status" value="1"/>
</dbReference>
<feature type="repeat" description="WD" evidence="7">
    <location>
        <begin position="1380"/>
        <end position="1421"/>
    </location>
</feature>
<evidence type="ECO:0000256" key="7">
    <source>
        <dbReference type="PROSITE-ProRule" id="PRU00221"/>
    </source>
</evidence>
<keyword evidence="10" id="KW-0812">Transmembrane</keyword>
<evidence type="ECO:0000256" key="2">
    <source>
        <dbReference type="ARBA" id="ARBA00009616"/>
    </source>
</evidence>
<dbReference type="EMBL" id="CP110436">
    <property type="protein sequence ID" value="WAQ92168.1"/>
    <property type="molecule type" value="Genomic_DNA"/>
</dbReference>
<dbReference type="Gene3D" id="2.130.10.10">
    <property type="entry name" value="YVTN repeat-like/Quinoprotein amine dehydrogenase"/>
    <property type="match status" value="2"/>
</dbReference>
<keyword evidence="3 7" id="KW-0853">WD repeat</keyword>
<keyword evidence="4" id="KW-0677">Repeat</keyword>
<proteinExistence type="inferred from homology"/>
<feature type="region of interest" description="Disordered" evidence="9">
    <location>
        <begin position="751"/>
        <end position="794"/>
    </location>
</feature>
<dbReference type="InterPro" id="IPR020472">
    <property type="entry name" value="WD40_PAC1"/>
</dbReference>
<reference evidence="12" key="1">
    <citation type="submission" date="2022-10" db="EMBL/GenBank/DDBJ databases">
        <title>Puccinia triticina Genome sequencing and assembly.</title>
        <authorList>
            <person name="Li C."/>
        </authorList>
    </citation>
    <scope>NUCLEOTIDE SEQUENCE</scope>
    <source>
        <strain evidence="12">Pt15</strain>
    </source>
</reference>
<dbReference type="InterPro" id="IPR015943">
    <property type="entry name" value="WD40/YVTN_repeat-like_dom_sf"/>
</dbReference>
<name>A0ABY7D3H6_9BASI</name>
<keyword evidence="10" id="KW-1133">Transmembrane helix</keyword>
<feature type="compositionally biased region" description="Polar residues" evidence="9">
    <location>
        <begin position="761"/>
        <end position="775"/>
    </location>
</feature>
<feature type="repeat" description="WD" evidence="7">
    <location>
        <begin position="1159"/>
        <end position="1192"/>
    </location>
</feature>
<feature type="transmembrane region" description="Helical" evidence="10">
    <location>
        <begin position="123"/>
        <end position="145"/>
    </location>
</feature>
<feature type="repeat" description="WD" evidence="7">
    <location>
        <begin position="1212"/>
        <end position="1248"/>
    </location>
</feature>
<evidence type="ECO:0000313" key="13">
    <source>
        <dbReference type="Proteomes" id="UP001164743"/>
    </source>
</evidence>
<gene>
    <name evidence="12" type="ORF">PtA15_16A74</name>
</gene>
<feature type="domain" description="Striatin N-terminal" evidence="11">
    <location>
        <begin position="476"/>
        <end position="554"/>
    </location>
</feature>
<feature type="region of interest" description="Disordered" evidence="9">
    <location>
        <begin position="889"/>
        <end position="985"/>
    </location>
</feature>
<dbReference type="Pfam" id="PF08232">
    <property type="entry name" value="Striatin"/>
    <property type="match status" value="1"/>
</dbReference>
<keyword evidence="13" id="KW-1185">Reference proteome</keyword>
<evidence type="ECO:0000313" key="12">
    <source>
        <dbReference type="EMBL" id="WAQ92168.1"/>
    </source>
</evidence>
<evidence type="ECO:0000256" key="8">
    <source>
        <dbReference type="SAM" id="Coils"/>
    </source>
</evidence>
<dbReference type="InterPro" id="IPR051488">
    <property type="entry name" value="WD_repeat_striatin"/>
</dbReference>
<dbReference type="PRINTS" id="PR00320">
    <property type="entry name" value="GPROTEINBRPT"/>
</dbReference>
<dbReference type="InterPro" id="IPR001680">
    <property type="entry name" value="WD40_rpt"/>
</dbReference>
<dbReference type="InterPro" id="IPR011701">
    <property type="entry name" value="MFS"/>
</dbReference>
<dbReference type="InterPro" id="IPR019775">
    <property type="entry name" value="WD40_repeat_CS"/>
</dbReference>
<protein>
    <recommendedName>
        <fullName evidence="11">Striatin N-terminal domain-containing protein</fullName>
    </recommendedName>
</protein>
<dbReference type="InterPro" id="IPR013258">
    <property type="entry name" value="Striatin_N"/>
</dbReference>
<dbReference type="Gene3D" id="1.20.5.300">
    <property type="match status" value="1"/>
</dbReference>
<dbReference type="PROSITE" id="PS50294">
    <property type="entry name" value="WD_REPEATS_REGION"/>
    <property type="match status" value="3"/>
</dbReference>
<dbReference type="RefSeq" id="XP_053027723.1">
    <property type="nucleotide sequence ID" value="XM_053164152.1"/>
</dbReference>
<comment type="subcellular location">
    <subcellularLocation>
        <location evidence="1">Membrane</location>
        <topology evidence="1">Multi-pass membrane protein</topology>
    </subcellularLocation>
</comment>
<feature type="compositionally biased region" description="Basic and acidic residues" evidence="9">
    <location>
        <begin position="1012"/>
        <end position="1027"/>
    </location>
</feature>
<sequence>MPSSSLNSSATSIQNYPAKSTKLQICEAFKSPHVILISVAQFATASNIYSLAYFTPTIVNTFGYSPTDTQLFSVPPFVISFIYMLALSYWSDRRQSRGIASGLSAALSIIGFAMFYASGNDHVRYGSLFLSIPGAYGVTPSLAAWTADNSEPHMRKATALALGGMVANSGGLFSVWIFTLGHKPRYSLPTAINIFLAVMIIGCCILNTMWLSHAQKKKVTNRLEILHSFGIRDPIDLFNHEKDEPQGNPSEEDLIIYARSWDHLGIDLLTLELRNKNRWRDSTQSPLKKLATTGKGRPPAARYRAQTEAYTANLTLNSWLLGESLDQNEAAGKVFAACYAAPGLSADLTRPSSPGAGPSPPRSPHCQHPILLPPTVDHTIHKQITSPRRTASAKNACPASRMLPWNPTRELAAQTQNYLHALGGGNAATNEHQQPINNYNNQFNHPLYTNNNPAQQPFQPNIGPPPPIQNPTGNITLPQVLHYLQSTHRTHLSLQNSWEIERAELRARVALLEGEKRSWEQAKTDLARRVRMLEWALKMERSKYLSHNQNKENTNAFTMALPAGKLAALRMAENGGGPASGSESPARADSPKYDEQNAASSAARPTGPTVMVSDTTNQEQSPPPNLPTNLPVQASAAPAHSISIAPPLPAVAAQNMVRMGTNGNVNTWANGMTGAGMATMMGGTGIGFGTTAMGLGRDPKARARSRDYLKQCMQEVNYLTSNQVLNPLPQQSALIPGIERPRKILNETQAAAQGGPNQANVHQPGNNQQVNSSPNPIHRPLNHPGGPQDQSQRSALYQVSTIDNQHQPNVSSFSQHPGAAPQGSNVHPTTSAVPGAPVMTRARSSSRPLLITPMSTDAATGSGIPAHLATTPSHPLTVANLPLLSSADQSMVGSDSAGSAGSREDESPNNKMHNGIVSNLGPNGISSVNHSDPPEISATEQQTMFNRAGGGDGRLSPLVMHGRSSDGGDGSNDGAEDGNVSVFDDADESRLTAIYRPESSESWKEQLRLAGEKEKMRMSRKEHDRVPSKAGPPLTLDHQPIKPDEELAGLTLHDHPVPANNQLGSSSATNPSGTAPDGKNSSNAGSVVQKGFDGYKVWKPKRTLRSHLDAARCIAFDRYGLAIVSGSDDCTVKLWRLNPASIANPSPSSWPETEPQITYRGHSATITSVAISSSPPRIYSASLDSVVSVWSLPPAEHETYAPYDPRSLLASFVGHTDAIWDMVLLPLRLRDEALLATVSADGTVKVWSTDELNSPLKLSWGYDGLLDDDPSPHQASNPTEQTIIGANGIPVKVTPTSVAVVWSDLKKVAVSYTNSVIKLFELENGKVSLRLKSDETFDGTTATQINKIVTHPTLPLLISAHEDRFIRLYDLNTGACTHSMLGHLDSVTSLSIDPTGLILVSGGHDCSIRFWDLTGSRTCLQEISSHRYKSNQEGVLDVNSGADGTIKIFG</sequence>
<feature type="transmembrane region" description="Helical" evidence="10">
    <location>
        <begin position="157"/>
        <end position="179"/>
    </location>
</feature>
<evidence type="ECO:0000256" key="3">
    <source>
        <dbReference type="ARBA" id="ARBA00022574"/>
    </source>
</evidence>
<feature type="region of interest" description="Disordered" evidence="9">
    <location>
        <begin position="572"/>
        <end position="634"/>
    </location>
</feature>
<evidence type="ECO:0000256" key="6">
    <source>
        <dbReference type="ARBA" id="ARBA00023054"/>
    </source>
</evidence>
<feature type="compositionally biased region" description="Polar residues" evidence="9">
    <location>
        <begin position="889"/>
        <end position="899"/>
    </location>
</feature>
<dbReference type="InterPro" id="IPR036322">
    <property type="entry name" value="WD40_repeat_dom_sf"/>
</dbReference>
<dbReference type="Proteomes" id="UP001164743">
    <property type="component" value="Chromosome 16A"/>
</dbReference>
<keyword evidence="6 8" id="KW-0175">Coiled coil</keyword>
<organism evidence="12 13">
    <name type="scientific">Puccinia triticina</name>
    <dbReference type="NCBI Taxonomy" id="208348"/>
    <lineage>
        <taxon>Eukaryota</taxon>
        <taxon>Fungi</taxon>
        <taxon>Dikarya</taxon>
        <taxon>Basidiomycota</taxon>
        <taxon>Pucciniomycotina</taxon>
        <taxon>Pucciniomycetes</taxon>
        <taxon>Pucciniales</taxon>
        <taxon>Pucciniaceae</taxon>
        <taxon>Puccinia</taxon>
    </lineage>
</organism>
<evidence type="ECO:0000256" key="1">
    <source>
        <dbReference type="ARBA" id="ARBA00004141"/>
    </source>
</evidence>
<feature type="compositionally biased region" description="Low complexity" evidence="9">
    <location>
        <begin position="751"/>
        <end position="760"/>
    </location>
</feature>
<evidence type="ECO:0000256" key="4">
    <source>
        <dbReference type="ARBA" id="ARBA00022737"/>
    </source>
</evidence>
<keyword evidence="5" id="KW-0112">Calmodulin-binding</keyword>
<feature type="region of interest" description="Disordered" evidence="9">
    <location>
        <begin position="806"/>
        <end position="846"/>
    </location>
</feature>
<evidence type="ECO:0000256" key="5">
    <source>
        <dbReference type="ARBA" id="ARBA00022860"/>
    </source>
</evidence>
<dbReference type="SMART" id="SM00320">
    <property type="entry name" value="WD40"/>
    <property type="match status" value="5"/>
</dbReference>
<feature type="compositionally biased region" description="Polar residues" evidence="9">
    <location>
        <begin position="1059"/>
        <end position="1086"/>
    </location>
</feature>
<evidence type="ECO:0000256" key="9">
    <source>
        <dbReference type="SAM" id="MobiDB-lite"/>
    </source>
</evidence>
<feature type="transmembrane region" description="Helical" evidence="10">
    <location>
        <begin position="34"/>
        <end position="54"/>
    </location>
</feature>
<dbReference type="Gene3D" id="1.20.1250.20">
    <property type="entry name" value="MFS general substrate transporter like domains"/>
    <property type="match status" value="1"/>
</dbReference>
<feature type="transmembrane region" description="Helical" evidence="10">
    <location>
        <begin position="74"/>
        <end position="91"/>
    </location>
</feature>
<dbReference type="InterPro" id="IPR036259">
    <property type="entry name" value="MFS_trans_sf"/>
</dbReference>
<evidence type="ECO:0000259" key="11">
    <source>
        <dbReference type="Pfam" id="PF08232"/>
    </source>
</evidence>
<accession>A0ABY7D3H6</accession>
<dbReference type="PROSITE" id="PS50082">
    <property type="entry name" value="WD_REPEATS_2"/>
    <property type="match status" value="4"/>
</dbReference>
<feature type="region of interest" description="Disordered" evidence="9">
    <location>
        <begin position="1012"/>
        <end position="1087"/>
    </location>
</feature>
<feature type="coiled-coil region" evidence="8">
    <location>
        <begin position="495"/>
        <end position="522"/>
    </location>
</feature>